<organism evidence="1">
    <name type="scientific">Halalkalibacterium halodurans</name>
    <name type="common">Bacillus halodurans</name>
    <dbReference type="NCBI Taxonomy" id="86665"/>
    <lineage>
        <taxon>Bacteria</taxon>
        <taxon>Bacillati</taxon>
        <taxon>Bacillota</taxon>
        <taxon>Bacilli</taxon>
        <taxon>Bacillales</taxon>
        <taxon>Bacillaceae</taxon>
        <taxon>Halalkalibacterium (ex Joshi et al. 2022)</taxon>
    </lineage>
</organism>
<accession>A0A0M0KEL7</accession>
<evidence type="ECO:0000313" key="1">
    <source>
        <dbReference type="EMBL" id="KOO36997.1"/>
    </source>
</evidence>
<sequence length="427" mass="49912">MSINSREVLAEKVKNAVNNQPVTDMHTHLFSPNFGEILLWDIDELLTYHYLVAEVMRWTDVSIEAFWAMSKREQADLIWEELFIKRSPVSEACRGVLTCLQGLGLDPATRDLQVYREYFAKKTSEEQVDTVLQLANVSDVVMTNDPFDDNERISWLEGKQPDSRFHAALRLDPLLNEYEQTKRRLCDWGYKVNDEWNEGSIQEVKRFLTDWIERMDPVYMAVSLPPTFSFPEESDRGRIIRDCLLPVAEKHNIPFAMMIGVKKRVHPALGDAGDFVGKASMDGVEHLLREYPNNKFLVTMLSRENQHELVVLARKFSNLMIFGCWWFMNNPEIINEMTRMRMEMLGTSFIPQHSDARVLEQLIYKWHHSKSIIAEVLIDKYDDILQAGWEVTEEEIKRDVADLFSRNFWRFVGRNDHVTSVKVEQQT</sequence>
<dbReference type="GeneID" id="87596052"/>
<dbReference type="InterPro" id="IPR032466">
    <property type="entry name" value="Metal_Hydrolase"/>
</dbReference>
<reference evidence="1" key="1">
    <citation type="submission" date="2015-08" db="EMBL/GenBank/DDBJ databases">
        <title>Complete DNA Sequence of Pseudomonas syringae pv. actinidiae, the Causal Agent of Kiwifruit Canker Disease.</title>
        <authorList>
            <person name="Rikkerink E.H.A."/>
            <person name="Fineran P.C."/>
        </authorList>
    </citation>
    <scope>NUCLEOTIDE SEQUENCE</scope>
    <source>
        <strain evidence="1">DSM 13666</strain>
    </source>
</reference>
<dbReference type="Gene3D" id="1.10.2020.10">
    <property type="entry name" value="uronate isomerase, domain 2, chain A"/>
    <property type="match status" value="1"/>
</dbReference>
<name>A0A0M0KEL7_ALKHA</name>
<dbReference type="Gene3D" id="3.20.20.140">
    <property type="entry name" value="Metal-dependent hydrolases"/>
    <property type="match status" value="2"/>
</dbReference>
<comment type="caution">
    <text evidence="1">The sequence shown here is derived from an EMBL/GenBank/DDBJ whole genome shotgun (WGS) entry which is preliminary data.</text>
</comment>
<evidence type="ECO:0008006" key="2">
    <source>
        <dbReference type="Google" id="ProtNLM"/>
    </source>
</evidence>
<proteinExistence type="predicted"/>
<dbReference type="PATRIC" id="fig|136160.3.peg.4275"/>
<dbReference type="RefSeq" id="WP_053432207.1">
    <property type="nucleotide sequence ID" value="NZ_CP040441.1"/>
</dbReference>
<dbReference type="EMBL" id="LILD01000003">
    <property type="protein sequence ID" value="KOO36997.1"/>
    <property type="molecule type" value="Genomic_DNA"/>
</dbReference>
<dbReference type="AlphaFoldDB" id="A0A0M0KEL7"/>
<gene>
    <name evidence="1" type="ORF">AMD02_16595</name>
</gene>
<protein>
    <recommendedName>
        <fullName evidence="2">Glucuronate isomerase</fullName>
    </recommendedName>
</protein>
<dbReference type="SUPFAM" id="SSF51556">
    <property type="entry name" value="Metallo-dependent hydrolases"/>
    <property type="match status" value="1"/>
</dbReference>